<dbReference type="Proteomes" id="UP000503349">
    <property type="component" value="Chromosome 12"/>
</dbReference>
<accession>A0A6G1Q1P7</accession>
<name>A0A6G1Q1P7_CHAAH</name>
<evidence type="ECO:0000313" key="2">
    <source>
        <dbReference type="EMBL" id="KAF3696389.1"/>
    </source>
</evidence>
<evidence type="ECO:0000313" key="3">
    <source>
        <dbReference type="Proteomes" id="UP000503349"/>
    </source>
</evidence>
<gene>
    <name evidence="2" type="ORF">EXN66_Car012066</name>
</gene>
<evidence type="ECO:0000256" key="1">
    <source>
        <dbReference type="SAM" id="MobiDB-lite"/>
    </source>
</evidence>
<feature type="region of interest" description="Disordered" evidence="1">
    <location>
        <begin position="1"/>
        <end position="22"/>
    </location>
</feature>
<protein>
    <submittedName>
        <fullName evidence="2">Uncharacterized protein</fullName>
    </submittedName>
</protein>
<proteinExistence type="predicted"/>
<dbReference type="EMBL" id="CM015723">
    <property type="protein sequence ID" value="KAF3696389.1"/>
    <property type="molecule type" value="Genomic_DNA"/>
</dbReference>
<organism evidence="2 3">
    <name type="scientific">Channa argus</name>
    <name type="common">Northern snakehead</name>
    <name type="synonym">Ophicephalus argus</name>
    <dbReference type="NCBI Taxonomy" id="215402"/>
    <lineage>
        <taxon>Eukaryota</taxon>
        <taxon>Metazoa</taxon>
        <taxon>Chordata</taxon>
        <taxon>Craniata</taxon>
        <taxon>Vertebrata</taxon>
        <taxon>Euteleostomi</taxon>
        <taxon>Actinopterygii</taxon>
        <taxon>Neopterygii</taxon>
        <taxon>Teleostei</taxon>
        <taxon>Neoteleostei</taxon>
        <taxon>Acanthomorphata</taxon>
        <taxon>Anabantaria</taxon>
        <taxon>Anabantiformes</taxon>
        <taxon>Channoidei</taxon>
        <taxon>Channidae</taxon>
        <taxon>Channa</taxon>
    </lineage>
</organism>
<dbReference type="AlphaFoldDB" id="A0A6G1Q1P7"/>
<keyword evidence="3" id="KW-1185">Reference proteome</keyword>
<sequence length="73" mass="8048">MRGRSGRSGCAEADMREEDAAGGERRALQICLFLQDPPPDGFNASSHVCEGPGTLNLVHFAEAEEEEEEEERR</sequence>
<reference evidence="2 3" key="1">
    <citation type="submission" date="2019-02" db="EMBL/GenBank/DDBJ databases">
        <title>Opniocepnalus argus genome.</title>
        <authorList>
            <person name="Zhou C."/>
            <person name="Xiao S."/>
        </authorList>
    </citation>
    <scope>NUCLEOTIDE SEQUENCE [LARGE SCALE GENOMIC DNA]</scope>
    <source>
        <strain evidence="2">OARG1902GOOAL</strain>
        <tissue evidence="2">Muscle</tissue>
    </source>
</reference>
<reference evidence="3" key="2">
    <citation type="submission" date="2019-02" db="EMBL/GenBank/DDBJ databases">
        <title>Opniocepnalus argus Var Kimnra genome.</title>
        <authorList>
            <person name="Zhou C."/>
            <person name="Xiao S."/>
        </authorList>
    </citation>
    <scope>NUCLEOTIDE SEQUENCE [LARGE SCALE GENOMIC DNA]</scope>
</reference>